<evidence type="ECO:0000313" key="2">
    <source>
        <dbReference type="EMBL" id="MBD2799982.1"/>
    </source>
</evidence>
<keyword evidence="1" id="KW-0472">Membrane</keyword>
<keyword evidence="1" id="KW-1133">Transmembrane helix</keyword>
<reference evidence="2" key="2">
    <citation type="journal article" date="2024" name="Toxins">
        <title>Genome Sequence Analysis of Native Xenorhabdus Strains Isolated from Entomopathogenic Nematodes in Argentina.</title>
        <authorList>
            <person name="Palma L."/>
            <person name="Frizzo L."/>
            <person name="Kaiser S."/>
            <person name="Berry C."/>
            <person name="Caballero P."/>
            <person name="Bode H.B."/>
            <person name="Del Valle E.E."/>
        </authorList>
    </citation>
    <scope>NUCLEOTIDE SEQUENCE</scope>
    <source>
        <strain evidence="2">M</strain>
    </source>
</reference>
<dbReference type="RefSeq" id="WP_323868606.1">
    <property type="nucleotide sequence ID" value="NZ_JACXBF010000127.1"/>
</dbReference>
<feature type="transmembrane region" description="Helical" evidence="1">
    <location>
        <begin position="381"/>
        <end position="398"/>
    </location>
</feature>
<dbReference type="AlphaFoldDB" id="A0AAW3YTA7"/>
<proteinExistence type="predicted"/>
<feature type="transmembrane region" description="Helical" evidence="1">
    <location>
        <begin position="151"/>
        <end position="176"/>
    </location>
</feature>
<dbReference type="Proteomes" id="UP001193920">
    <property type="component" value="Unassembled WGS sequence"/>
</dbReference>
<reference evidence="2" key="1">
    <citation type="submission" date="2020-09" db="EMBL/GenBank/DDBJ databases">
        <authorList>
            <person name="Palma L."/>
            <person name="Caballero P."/>
            <person name="Berry C."/>
            <person name="Del Valle E."/>
        </authorList>
    </citation>
    <scope>NUCLEOTIDE SEQUENCE</scope>
    <source>
        <strain evidence="2">M</strain>
    </source>
</reference>
<protein>
    <submittedName>
        <fullName evidence="2">Uncharacterized protein</fullName>
    </submittedName>
</protein>
<comment type="caution">
    <text evidence="2">The sequence shown here is derived from an EMBL/GenBank/DDBJ whole genome shotgun (WGS) entry which is preliminary data.</text>
</comment>
<feature type="transmembrane region" description="Helical" evidence="1">
    <location>
        <begin position="66"/>
        <end position="85"/>
    </location>
</feature>
<gene>
    <name evidence="2" type="ORF">ID854_05805</name>
</gene>
<sequence>MNWFKRLKISKYAIPAKPFVDRKIELLKIPFAKYDQATLKGFIPLTGIDDNVCSIQRAGQSLHYEFLCFSLVILSLIFGLFYYTAFEEQQLNHYKKIKAQVTLAKKKYGEHYYLLPTLPENMAFARYVDDEKTRSFWTELHYRYSYSEHKLTYQILDILMFLLLLICFSLPFYLYYFHPLPPPLFIDRKRQIIFTWHKGNVFVSRYSQVNMFQYDYKIAETKLITALGLYTQDKNQKLLQYLFRPNVLISLNETDIRKKALAPYIFMVQYLCNGKEAIAESCYGLIKPSRFWREERKPGDFDEQMARILAALDAGETAPSPSLATKSSSLSAYLSHTYLIDAEKALLEMPMKPKNRRELKAFAPLKSINDRYCVLRSRRPVLRFSLLFLALLLCIFVFNHNVENYDRTKGWEEPEILKDVQSVRIENGDNFHLRDDLSPSLDGLKFINGLGLNVDDPLPDWAYLYYRLHYHYLGENNYTVSDYAEKFWMFLFFIPFILYFGFFWREHLTVIDRERQIIFTWGLFQVHATRYSQVKFNYWNEHFPRQIPVGIKLFNCHISPKALQWYVGLFPQWQWKKWRWRKRPAQIEICSFIVKFLVHGKDAVSEVDFERPEGYIWSHTRQPTDTESTIKDTLEKQDSHLATEEADNS</sequence>
<accession>A0AAW3YTA7</accession>
<feature type="transmembrane region" description="Helical" evidence="1">
    <location>
        <begin position="487"/>
        <end position="504"/>
    </location>
</feature>
<keyword evidence="1" id="KW-0812">Transmembrane</keyword>
<dbReference type="EMBL" id="JACXBF010000127">
    <property type="protein sequence ID" value="MBD2799982.1"/>
    <property type="molecule type" value="Genomic_DNA"/>
</dbReference>
<name>A0AAW3YTA7_9GAMM</name>
<evidence type="ECO:0000256" key="1">
    <source>
        <dbReference type="SAM" id="Phobius"/>
    </source>
</evidence>
<organism evidence="2">
    <name type="scientific">Xenorhabdus szentirmaii</name>
    <dbReference type="NCBI Taxonomy" id="290112"/>
    <lineage>
        <taxon>Bacteria</taxon>
        <taxon>Pseudomonadati</taxon>
        <taxon>Pseudomonadota</taxon>
        <taxon>Gammaproteobacteria</taxon>
        <taxon>Enterobacterales</taxon>
        <taxon>Morganellaceae</taxon>
        <taxon>Xenorhabdus</taxon>
    </lineage>
</organism>